<dbReference type="AlphaFoldDB" id="W2UYA5"/>
<dbReference type="InterPro" id="IPR013822">
    <property type="entry name" value="Signal_recog_particl_SRP54_hlx"/>
</dbReference>
<proteinExistence type="inferred from homology"/>
<evidence type="ECO:0000256" key="4">
    <source>
        <dbReference type="ARBA" id="ARBA00023134"/>
    </source>
</evidence>
<dbReference type="InterPro" id="IPR036225">
    <property type="entry name" value="SRP/SRP_N"/>
</dbReference>
<dbReference type="SMART" id="SM00382">
    <property type="entry name" value="AAA"/>
    <property type="match status" value="1"/>
</dbReference>
<evidence type="ECO:0000256" key="6">
    <source>
        <dbReference type="ARBA" id="ARBA00023170"/>
    </source>
</evidence>
<feature type="domain" description="AAA+ ATPase" evidence="8">
    <location>
        <begin position="98"/>
        <end position="283"/>
    </location>
</feature>
<evidence type="ECO:0000256" key="2">
    <source>
        <dbReference type="ARBA" id="ARBA00008531"/>
    </source>
</evidence>
<keyword evidence="5" id="KW-0472">Membrane</keyword>
<feature type="domain" description="SRP54-type proteins GTP-binding" evidence="9">
    <location>
        <begin position="99"/>
        <end position="302"/>
    </location>
</feature>
<dbReference type="GO" id="GO:0005737">
    <property type="term" value="C:cytoplasm"/>
    <property type="evidence" value="ECO:0007669"/>
    <property type="project" value="UniProtKB-ARBA"/>
</dbReference>
<dbReference type="SMART" id="SM00962">
    <property type="entry name" value="SRP54"/>
    <property type="match status" value="1"/>
</dbReference>
<dbReference type="InterPro" id="IPR000897">
    <property type="entry name" value="SRP54_GTPase_dom"/>
</dbReference>
<dbReference type="GO" id="GO:0003924">
    <property type="term" value="F:GTPase activity"/>
    <property type="evidence" value="ECO:0007669"/>
    <property type="project" value="TreeGrafter"/>
</dbReference>
<dbReference type="Pfam" id="PF00448">
    <property type="entry name" value="SRP54"/>
    <property type="match status" value="1"/>
</dbReference>
<comment type="subcellular location">
    <subcellularLocation>
        <location evidence="1">Cell inner membrane</location>
        <topology evidence="1">Peripheral membrane protein</topology>
        <orientation evidence="1">Cytoplasmic side</orientation>
    </subcellularLocation>
</comment>
<dbReference type="STRING" id="1401685.P857_592"/>
<comment type="catalytic activity">
    <reaction evidence="7">
        <text>GTP + H2O = GDP + phosphate + H(+)</text>
        <dbReference type="Rhea" id="RHEA:19669"/>
        <dbReference type="ChEBI" id="CHEBI:15377"/>
        <dbReference type="ChEBI" id="CHEBI:15378"/>
        <dbReference type="ChEBI" id="CHEBI:37565"/>
        <dbReference type="ChEBI" id="CHEBI:43474"/>
        <dbReference type="ChEBI" id="CHEBI:58189"/>
        <dbReference type="EC" id="3.6.5.4"/>
    </reaction>
</comment>
<name>W2UYA5_9RICK</name>
<comment type="similarity">
    <text evidence="2">Belongs to the GTP-binding SRP family.</text>
</comment>
<evidence type="ECO:0000313" key="11">
    <source>
        <dbReference type="Proteomes" id="UP000018951"/>
    </source>
</evidence>
<organism evidence="10 11">
    <name type="scientific">Candidatus Xenolissoclinum pacificiensis L6</name>
    <dbReference type="NCBI Taxonomy" id="1401685"/>
    <lineage>
        <taxon>Bacteria</taxon>
        <taxon>Pseudomonadati</taxon>
        <taxon>Pseudomonadota</taxon>
        <taxon>Alphaproteobacteria</taxon>
        <taxon>Rickettsiales</taxon>
        <taxon>Anaplasmataceae</taxon>
        <taxon>Candidatus Xenolissoclinum</taxon>
    </lineage>
</organism>
<evidence type="ECO:0000256" key="1">
    <source>
        <dbReference type="ARBA" id="ARBA00004515"/>
    </source>
</evidence>
<evidence type="ECO:0000256" key="3">
    <source>
        <dbReference type="ARBA" id="ARBA00022741"/>
    </source>
</evidence>
<dbReference type="Gene3D" id="1.20.120.140">
    <property type="entry name" value="Signal recognition particle SRP54, nucleotide-binding domain"/>
    <property type="match status" value="1"/>
</dbReference>
<evidence type="ECO:0000259" key="8">
    <source>
        <dbReference type="SMART" id="SM00382"/>
    </source>
</evidence>
<dbReference type="Pfam" id="PF02881">
    <property type="entry name" value="SRP54_N"/>
    <property type="match status" value="1"/>
</dbReference>
<dbReference type="SUPFAM" id="SSF47364">
    <property type="entry name" value="Domain of the SRP/SRP receptor G-proteins"/>
    <property type="match status" value="1"/>
</dbReference>
<evidence type="ECO:0000259" key="9">
    <source>
        <dbReference type="SMART" id="SM00962"/>
    </source>
</evidence>
<dbReference type="GO" id="GO:0005886">
    <property type="term" value="C:plasma membrane"/>
    <property type="evidence" value="ECO:0007669"/>
    <property type="project" value="UniProtKB-SubCell"/>
</dbReference>
<gene>
    <name evidence="10" type="primary">ftsY</name>
    <name evidence="10" type="ORF">P857_592</name>
</gene>
<sequence>MLKNIFRKVRSSVIRGKALLSGEISRIFSKNQTKDEVLENLYEVLIRCDVGTQVAERLISQVKVNKDLDEVECKKTIKSVIKEILENSEGSLSFEGHNKTVILLCGINGNGKTTSICKLVHLISALGKNIVIAAADTFRIAAQEQLSTLTSGYKVHFEGAKKEYEDPGSVVYRASQVLLEKEYDVLIIDTAGRLHTSSDLMQQLKKITGIVDKVLPDAIKHNIICLDANNGQNVLNQVRDFKGYIQIDGAIVTKVDGYAKGGIIVNIVDIYSDFKIYYLGNGEGESDIIPFRSHQYIDYLLSD</sequence>
<comment type="caution">
    <text evidence="10">The sequence shown here is derived from an EMBL/GenBank/DDBJ whole genome shotgun (WGS) entry which is preliminary data.</text>
</comment>
<evidence type="ECO:0000256" key="7">
    <source>
        <dbReference type="ARBA" id="ARBA00048027"/>
    </source>
</evidence>
<dbReference type="EMBL" id="AXCJ01000008">
    <property type="protein sequence ID" value="ETO91106.1"/>
    <property type="molecule type" value="Genomic_DNA"/>
</dbReference>
<dbReference type="InterPro" id="IPR027417">
    <property type="entry name" value="P-loop_NTPase"/>
</dbReference>
<protein>
    <submittedName>
        <fullName evidence="10">Signal recognition particle-docking protein FtsY</fullName>
    </submittedName>
</protein>
<keyword evidence="3" id="KW-0547">Nucleotide-binding</keyword>
<reference evidence="10 11" key="1">
    <citation type="journal article" date="2013" name="PLoS ONE">
        <title>Bacterial endosymbiosis in a chordate host: long-term co-evolution and conservation of secondary metabolism.</title>
        <authorList>
            <person name="Kwan J.C."/>
            <person name="Schmidt E.W."/>
        </authorList>
    </citation>
    <scope>NUCLEOTIDE SEQUENCE [LARGE SCALE GENOMIC DNA]</scope>
    <source>
        <strain evidence="11">L6</strain>
    </source>
</reference>
<evidence type="ECO:0000256" key="5">
    <source>
        <dbReference type="ARBA" id="ARBA00023136"/>
    </source>
</evidence>
<keyword evidence="11" id="KW-1185">Reference proteome</keyword>
<dbReference type="GO" id="GO:0005525">
    <property type="term" value="F:GTP binding"/>
    <property type="evidence" value="ECO:0007669"/>
    <property type="project" value="UniProtKB-KW"/>
</dbReference>
<keyword evidence="4" id="KW-0342">GTP-binding</keyword>
<dbReference type="PATRIC" id="fig|1401685.3.peg.728"/>
<dbReference type="Proteomes" id="UP000018951">
    <property type="component" value="Unassembled WGS sequence"/>
</dbReference>
<dbReference type="InterPro" id="IPR042101">
    <property type="entry name" value="SRP54_N_sf"/>
</dbReference>
<dbReference type="Gene3D" id="3.40.50.300">
    <property type="entry name" value="P-loop containing nucleotide triphosphate hydrolases"/>
    <property type="match status" value="1"/>
</dbReference>
<dbReference type="SUPFAM" id="SSF52540">
    <property type="entry name" value="P-loop containing nucleoside triphosphate hydrolases"/>
    <property type="match status" value="1"/>
</dbReference>
<keyword evidence="6" id="KW-0675">Receptor</keyword>
<dbReference type="GO" id="GO:0006614">
    <property type="term" value="P:SRP-dependent cotranslational protein targeting to membrane"/>
    <property type="evidence" value="ECO:0007669"/>
    <property type="project" value="InterPro"/>
</dbReference>
<dbReference type="PANTHER" id="PTHR43134">
    <property type="entry name" value="SIGNAL RECOGNITION PARTICLE RECEPTOR SUBUNIT ALPHA"/>
    <property type="match status" value="1"/>
</dbReference>
<evidence type="ECO:0000313" key="10">
    <source>
        <dbReference type="EMBL" id="ETO91106.1"/>
    </source>
</evidence>
<dbReference type="GO" id="GO:0005047">
    <property type="term" value="F:signal recognition particle binding"/>
    <property type="evidence" value="ECO:0007669"/>
    <property type="project" value="TreeGrafter"/>
</dbReference>
<dbReference type="PANTHER" id="PTHR43134:SF1">
    <property type="entry name" value="SIGNAL RECOGNITION PARTICLE RECEPTOR SUBUNIT ALPHA"/>
    <property type="match status" value="1"/>
</dbReference>
<dbReference type="InterPro" id="IPR003593">
    <property type="entry name" value="AAA+_ATPase"/>
</dbReference>
<accession>W2UYA5</accession>